<dbReference type="OrthoDB" id="5427526at2759"/>
<organism evidence="2 3">
    <name type="scientific">Lentithecium fluviatile CBS 122367</name>
    <dbReference type="NCBI Taxonomy" id="1168545"/>
    <lineage>
        <taxon>Eukaryota</taxon>
        <taxon>Fungi</taxon>
        <taxon>Dikarya</taxon>
        <taxon>Ascomycota</taxon>
        <taxon>Pezizomycotina</taxon>
        <taxon>Dothideomycetes</taxon>
        <taxon>Pleosporomycetidae</taxon>
        <taxon>Pleosporales</taxon>
        <taxon>Massarineae</taxon>
        <taxon>Lentitheciaceae</taxon>
        <taxon>Lentithecium</taxon>
    </lineage>
</organism>
<evidence type="ECO:0000313" key="3">
    <source>
        <dbReference type="Proteomes" id="UP000799291"/>
    </source>
</evidence>
<gene>
    <name evidence="2" type="ORF">K458DRAFT_3807</name>
</gene>
<feature type="compositionally biased region" description="Polar residues" evidence="1">
    <location>
        <begin position="1"/>
        <end position="10"/>
    </location>
</feature>
<reference evidence="2" key="1">
    <citation type="journal article" date="2020" name="Stud. Mycol.">
        <title>101 Dothideomycetes genomes: a test case for predicting lifestyles and emergence of pathogens.</title>
        <authorList>
            <person name="Haridas S."/>
            <person name="Albert R."/>
            <person name="Binder M."/>
            <person name="Bloem J."/>
            <person name="Labutti K."/>
            <person name="Salamov A."/>
            <person name="Andreopoulos B."/>
            <person name="Baker S."/>
            <person name="Barry K."/>
            <person name="Bills G."/>
            <person name="Bluhm B."/>
            <person name="Cannon C."/>
            <person name="Castanera R."/>
            <person name="Culley D."/>
            <person name="Daum C."/>
            <person name="Ezra D."/>
            <person name="Gonzalez J."/>
            <person name="Henrissat B."/>
            <person name="Kuo A."/>
            <person name="Liang C."/>
            <person name="Lipzen A."/>
            <person name="Lutzoni F."/>
            <person name="Magnuson J."/>
            <person name="Mondo S."/>
            <person name="Nolan M."/>
            <person name="Ohm R."/>
            <person name="Pangilinan J."/>
            <person name="Park H.-J."/>
            <person name="Ramirez L."/>
            <person name="Alfaro M."/>
            <person name="Sun H."/>
            <person name="Tritt A."/>
            <person name="Yoshinaga Y."/>
            <person name="Zwiers L.-H."/>
            <person name="Turgeon B."/>
            <person name="Goodwin S."/>
            <person name="Spatafora J."/>
            <person name="Crous P."/>
            <person name="Grigoriev I."/>
        </authorList>
    </citation>
    <scope>NUCLEOTIDE SEQUENCE</scope>
    <source>
        <strain evidence="2">CBS 122367</strain>
    </source>
</reference>
<evidence type="ECO:0000313" key="2">
    <source>
        <dbReference type="EMBL" id="KAF2691655.1"/>
    </source>
</evidence>
<feature type="compositionally biased region" description="Polar residues" evidence="1">
    <location>
        <begin position="134"/>
        <end position="154"/>
    </location>
</feature>
<proteinExistence type="predicted"/>
<feature type="region of interest" description="Disordered" evidence="1">
    <location>
        <begin position="131"/>
        <end position="179"/>
    </location>
</feature>
<dbReference type="Proteomes" id="UP000799291">
    <property type="component" value="Unassembled WGS sequence"/>
</dbReference>
<name>A0A6G1JNF5_9PLEO</name>
<keyword evidence="3" id="KW-1185">Reference proteome</keyword>
<feature type="compositionally biased region" description="Acidic residues" evidence="1">
    <location>
        <begin position="170"/>
        <end position="179"/>
    </location>
</feature>
<dbReference type="EMBL" id="MU005569">
    <property type="protein sequence ID" value="KAF2691655.1"/>
    <property type="molecule type" value="Genomic_DNA"/>
</dbReference>
<feature type="compositionally biased region" description="Acidic residues" evidence="1">
    <location>
        <begin position="77"/>
        <end position="101"/>
    </location>
</feature>
<feature type="region of interest" description="Disordered" evidence="1">
    <location>
        <begin position="1"/>
        <end position="106"/>
    </location>
</feature>
<sequence length="403" mass="43729">MSSPPRTPTQRPASSHRRHPSSLDMSHNTPSRRYSFNRRSSGYSPMTPRSSQEFEHSSPAQHFDGGGDGGLGNLADELGDIWDEDEEGGDGEFGDELELPTEDSSSIGVALDHDGSAGVDNAVNVNGVRDSGVAMQSSSPSAQSRATLSPQTITKARKHARQRSLYDGSDYGDDSDLEANEGISPALEARMAAIESLARRGIEENGSPNDGVVKRVADQLRDLGSQSGIENGATRLKTAHDALTTHLTHQSRTLTSLTASFSGPRAIIPDLETIETLLPLITSTLELLPSSSPQPVIALSQLSTSTRDLLEMLSNISDSLHMSRQVTTNASRRIKSSKEQLREWKRDIEAKEVGVSWVEQGDWDRRLREREAGSACRDVVSGFEEMFGQYRQRLCEGLGVASA</sequence>
<feature type="compositionally biased region" description="Polar residues" evidence="1">
    <location>
        <begin position="23"/>
        <end position="51"/>
    </location>
</feature>
<dbReference type="AlphaFoldDB" id="A0A6G1JNF5"/>
<accession>A0A6G1JNF5</accession>
<evidence type="ECO:0000256" key="1">
    <source>
        <dbReference type="SAM" id="MobiDB-lite"/>
    </source>
</evidence>
<protein>
    <submittedName>
        <fullName evidence="2">Uncharacterized protein</fullName>
    </submittedName>
</protein>